<name>A0AA39K6W7_ARMTA</name>
<dbReference type="InterPro" id="IPR008928">
    <property type="entry name" value="6-hairpin_glycosidase_sf"/>
</dbReference>
<organism evidence="4 5">
    <name type="scientific">Armillaria tabescens</name>
    <name type="common">Ringless honey mushroom</name>
    <name type="synonym">Agaricus tabescens</name>
    <dbReference type="NCBI Taxonomy" id="1929756"/>
    <lineage>
        <taxon>Eukaryota</taxon>
        <taxon>Fungi</taxon>
        <taxon>Dikarya</taxon>
        <taxon>Basidiomycota</taxon>
        <taxon>Agaricomycotina</taxon>
        <taxon>Agaricomycetes</taxon>
        <taxon>Agaricomycetidae</taxon>
        <taxon>Agaricales</taxon>
        <taxon>Marasmiineae</taxon>
        <taxon>Physalacriaceae</taxon>
        <taxon>Desarmillaria</taxon>
    </lineage>
</organism>
<dbReference type="Gene3D" id="3.30.2080.10">
    <property type="entry name" value="GH92 mannosidase domain"/>
    <property type="match status" value="1"/>
</dbReference>
<dbReference type="GO" id="GO:0000224">
    <property type="term" value="F:peptide-N4-(N-acetyl-beta-glucosaminyl)asparagine amidase activity"/>
    <property type="evidence" value="ECO:0007669"/>
    <property type="project" value="TreeGrafter"/>
</dbReference>
<dbReference type="Gene3D" id="1.20.1050.60">
    <property type="entry name" value="alpha-1,2-mannosidase"/>
    <property type="match status" value="1"/>
</dbReference>
<evidence type="ECO:0000313" key="4">
    <source>
        <dbReference type="EMBL" id="KAK0455676.1"/>
    </source>
</evidence>
<evidence type="ECO:0000259" key="2">
    <source>
        <dbReference type="Pfam" id="PF07971"/>
    </source>
</evidence>
<dbReference type="Proteomes" id="UP001175211">
    <property type="component" value="Unassembled WGS sequence"/>
</dbReference>
<dbReference type="InterPro" id="IPR005887">
    <property type="entry name" value="GH92_a_mannosidase_put"/>
</dbReference>
<feature type="signal peptide" evidence="1">
    <location>
        <begin position="1"/>
        <end position="18"/>
    </location>
</feature>
<dbReference type="GO" id="GO:0030246">
    <property type="term" value="F:carbohydrate binding"/>
    <property type="evidence" value="ECO:0007669"/>
    <property type="project" value="InterPro"/>
</dbReference>
<dbReference type="GO" id="GO:0006516">
    <property type="term" value="P:glycoprotein catabolic process"/>
    <property type="evidence" value="ECO:0007669"/>
    <property type="project" value="TreeGrafter"/>
</dbReference>
<dbReference type="NCBIfam" id="TIGR01180">
    <property type="entry name" value="aman2_put"/>
    <property type="match status" value="1"/>
</dbReference>
<accession>A0AA39K6W7</accession>
<sequence length="795" mass="89445">MKGFLPATILSLIWTASSSNIDLVNPLIGNTGPEPNYAGGMIPSVAPPFGMTRWVAQTHQNYVSRLPYNYSDSDVIHGFIGTHQPAIWMGESGMIGIVPGLSSSADGKVKARFEERGLPRRLDSERIGVSLYEVELETDDDNGSIGVAMTATSRVGHLRFTFKTGSAWHPYIFLQSSRPSELFHSTPTASHFNISYPEGWARIFPEENRICGYNSEMQDWVIAPISRHGGFKGWFCAAFDRAFDGYGVTQGSEQREKALEGLGEEVGAYARFEYPSDQEELVVDVRIAVSFISMEQALANLEKEVPQGTPLEVTERKTRAAWEEKLDLVEVEGGKFEDRRVLMTSVFHALQYPYEQHEYGKYYSAYDDEVHDGESYSGYSIWDTYRAEWGFLLLFAPERIPGMIQSMLQDYKEGGWLPMWKNILETNIMIATHADSLITEAILKGFESGFDIDLVWEAVWKDATVPPEKDWEVKYEDREEGVDYEVRAGLSSSYADPKKGWVDDDIHSESVSRTLDYAYDDHALSLLSAHLNKSPSITSLLHERSMNAPWLVWNSDATSVDDYTNEEDKIRFNGMTKGFVQGRNVDGSWADPTSGFTEGDKWAYSFDIVHDIPGLIEKRGGNKAFVQSLNEYYDGGWDWFGNEPSHHIPYLYALAGRPDLTQHRVREIARANYNDTPEGLSGNEDCGQMSAWYIFGALGFYPVNPVSKEFVIGSPFFDKLTLHLPSSEPDASPFYDAQKQTYTLTVEKHGDPDAIYVKSVAVNGEEVDLPIIRWEDIHHGGNVVFEVSMTPGIRC</sequence>
<dbReference type="InterPro" id="IPR041371">
    <property type="entry name" value="GH92_N"/>
</dbReference>
<dbReference type="GO" id="GO:0005829">
    <property type="term" value="C:cytosol"/>
    <property type="evidence" value="ECO:0007669"/>
    <property type="project" value="TreeGrafter"/>
</dbReference>
<reference evidence="4" key="1">
    <citation type="submission" date="2023-06" db="EMBL/GenBank/DDBJ databases">
        <authorList>
            <consortium name="Lawrence Berkeley National Laboratory"/>
            <person name="Ahrendt S."/>
            <person name="Sahu N."/>
            <person name="Indic B."/>
            <person name="Wong-Bajracharya J."/>
            <person name="Merenyi Z."/>
            <person name="Ke H.-M."/>
            <person name="Monk M."/>
            <person name="Kocsube S."/>
            <person name="Drula E."/>
            <person name="Lipzen A."/>
            <person name="Balint B."/>
            <person name="Henrissat B."/>
            <person name="Andreopoulos B."/>
            <person name="Martin F.M."/>
            <person name="Harder C.B."/>
            <person name="Rigling D."/>
            <person name="Ford K.L."/>
            <person name="Foster G.D."/>
            <person name="Pangilinan J."/>
            <person name="Papanicolaou A."/>
            <person name="Barry K."/>
            <person name="LaButti K."/>
            <person name="Viragh M."/>
            <person name="Koriabine M."/>
            <person name="Yan M."/>
            <person name="Riley R."/>
            <person name="Champramary S."/>
            <person name="Plett K.L."/>
            <person name="Tsai I.J."/>
            <person name="Slot J."/>
            <person name="Sipos G."/>
            <person name="Plett J."/>
            <person name="Nagy L.G."/>
            <person name="Grigoriev I.V."/>
        </authorList>
    </citation>
    <scope>NUCLEOTIDE SEQUENCE</scope>
    <source>
        <strain evidence="4">CCBAS 213</strain>
    </source>
</reference>
<dbReference type="InterPro" id="IPR050883">
    <property type="entry name" value="PNGase"/>
</dbReference>
<dbReference type="InterPro" id="IPR014718">
    <property type="entry name" value="GH-type_carb-bd"/>
</dbReference>
<dbReference type="GeneID" id="85351234"/>
<feature type="chain" id="PRO_5041282894" evidence="1">
    <location>
        <begin position="19"/>
        <end position="795"/>
    </location>
</feature>
<comment type="caution">
    <text evidence="4">The sequence shown here is derived from an EMBL/GenBank/DDBJ whole genome shotgun (WGS) entry which is preliminary data.</text>
</comment>
<dbReference type="SUPFAM" id="SSF48208">
    <property type="entry name" value="Six-hairpin glycosidases"/>
    <property type="match status" value="1"/>
</dbReference>
<dbReference type="PANTHER" id="PTHR12143">
    <property type="entry name" value="PEPTIDE N-GLYCANASE PNGASE -RELATED"/>
    <property type="match status" value="1"/>
</dbReference>
<evidence type="ECO:0000256" key="1">
    <source>
        <dbReference type="SAM" id="SignalP"/>
    </source>
</evidence>
<gene>
    <name evidence="4" type="ORF">EV420DRAFT_1272264</name>
</gene>
<dbReference type="GO" id="GO:0005634">
    <property type="term" value="C:nucleus"/>
    <property type="evidence" value="ECO:0007669"/>
    <property type="project" value="TreeGrafter"/>
</dbReference>
<protein>
    <submittedName>
        <fullName evidence="4">Glycoside hydrolase family 92 protein</fullName>
    </submittedName>
</protein>
<keyword evidence="4" id="KW-0378">Hydrolase</keyword>
<dbReference type="InterPro" id="IPR012939">
    <property type="entry name" value="Glyco_hydro_92"/>
</dbReference>
<dbReference type="EMBL" id="JAUEPS010000024">
    <property type="protein sequence ID" value="KAK0455676.1"/>
    <property type="molecule type" value="Genomic_DNA"/>
</dbReference>
<dbReference type="FunFam" id="1.20.1050.60:FF:000001">
    <property type="entry name" value="Putative alpha-1,2-mannosidase"/>
    <property type="match status" value="1"/>
</dbReference>
<dbReference type="Gene3D" id="2.70.98.10">
    <property type="match status" value="1"/>
</dbReference>
<keyword evidence="5" id="KW-1185">Reference proteome</keyword>
<dbReference type="Gene3D" id="1.20.1610.10">
    <property type="entry name" value="alpha-1,2-mannosidases domains"/>
    <property type="match status" value="1"/>
</dbReference>
<dbReference type="GO" id="GO:0005975">
    <property type="term" value="P:carbohydrate metabolic process"/>
    <property type="evidence" value="ECO:0007669"/>
    <property type="project" value="InterPro"/>
</dbReference>
<dbReference type="Pfam" id="PF07971">
    <property type="entry name" value="Glyco_hydro_92"/>
    <property type="match status" value="1"/>
</dbReference>
<dbReference type="Pfam" id="PF17678">
    <property type="entry name" value="Glyco_hydro_92N"/>
    <property type="match status" value="1"/>
</dbReference>
<dbReference type="RefSeq" id="XP_060329186.1">
    <property type="nucleotide sequence ID" value="XM_060467686.1"/>
</dbReference>
<evidence type="ECO:0000259" key="3">
    <source>
        <dbReference type="Pfam" id="PF17678"/>
    </source>
</evidence>
<feature type="domain" description="Glycosyl hydrolase family 92" evidence="2">
    <location>
        <begin position="296"/>
        <end position="788"/>
    </location>
</feature>
<proteinExistence type="predicted"/>
<keyword evidence="1" id="KW-0732">Signal</keyword>
<feature type="domain" description="Glycosyl hydrolase family 92 N-terminal" evidence="3">
    <location>
        <begin position="23"/>
        <end position="290"/>
    </location>
</feature>
<evidence type="ECO:0000313" key="5">
    <source>
        <dbReference type="Proteomes" id="UP001175211"/>
    </source>
</evidence>
<dbReference type="FunFam" id="3.30.2080.10:FF:000001">
    <property type="entry name" value="Alpha-1,2-mannosidase subfamily"/>
    <property type="match status" value="1"/>
</dbReference>
<dbReference type="PANTHER" id="PTHR12143:SF43">
    <property type="entry name" value="PUTATIVE-RELATED"/>
    <property type="match status" value="1"/>
</dbReference>
<dbReference type="AlphaFoldDB" id="A0AA39K6W7"/>